<dbReference type="Proteomes" id="UP000076925">
    <property type="component" value="Unassembled WGS sequence"/>
</dbReference>
<reference evidence="1 2" key="1">
    <citation type="journal article" date="2013" name="Genome Biol. Evol.">
        <title>Genomes of Stigonematalean cyanobacteria (subsection V) and the evolution of oxygenic photosynthesis from prokaryotes to plastids.</title>
        <authorList>
            <person name="Dagan T."/>
            <person name="Roettger M."/>
            <person name="Stucken K."/>
            <person name="Landan G."/>
            <person name="Koch R."/>
            <person name="Major P."/>
            <person name="Gould S.B."/>
            <person name="Goremykin V.V."/>
            <person name="Rippka R."/>
            <person name="Tandeau de Marsac N."/>
            <person name="Gugger M."/>
            <person name="Lockhart P.J."/>
            <person name="Allen J.F."/>
            <person name="Brune I."/>
            <person name="Maus I."/>
            <person name="Puhler A."/>
            <person name="Martin W.F."/>
        </authorList>
    </citation>
    <scope>NUCLEOTIDE SEQUENCE [LARGE SCALE GENOMIC DNA]</scope>
    <source>
        <strain evidence="1 2">PCC 7110</strain>
    </source>
</reference>
<comment type="caution">
    <text evidence="1">The sequence shown here is derived from an EMBL/GenBank/DDBJ whole genome shotgun (WGS) entry which is preliminary data.</text>
</comment>
<dbReference type="STRING" id="128403.WA1_18675"/>
<dbReference type="AlphaFoldDB" id="A0A139XBG4"/>
<proteinExistence type="predicted"/>
<name>A0A139XBG4_9CYAN</name>
<sequence length="110" mass="12747">MNNRKQAKRVLGVFSVNKNFKVCWNNLDTYQTYKIYLEGEGRKFYPKQVGKIVTDVWHATTPNFLMKDHFVSEVYLVSGQHCVAVGWRPKGSLLVFDLASLNPDYRFVAI</sequence>
<keyword evidence="2" id="KW-1185">Reference proteome</keyword>
<evidence type="ECO:0000313" key="1">
    <source>
        <dbReference type="EMBL" id="KYC42029.1"/>
    </source>
</evidence>
<accession>A0A139XBG4</accession>
<protein>
    <submittedName>
        <fullName evidence="1">Uncharacterized protein</fullName>
    </submittedName>
</protein>
<dbReference type="RefSeq" id="WP_017742061.1">
    <property type="nucleotide sequence ID" value="NZ_KQ976354.1"/>
</dbReference>
<evidence type="ECO:0000313" key="2">
    <source>
        <dbReference type="Proteomes" id="UP000076925"/>
    </source>
</evidence>
<gene>
    <name evidence="1" type="ORF">WA1_18675</name>
</gene>
<organism evidence="1 2">
    <name type="scientific">Scytonema hofmannii PCC 7110</name>
    <dbReference type="NCBI Taxonomy" id="128403"/>
    <lineage>
        <taxon>Bacteria</taxon>
        <taxon>Bacillati</taxon>
        <taxon>Cyanobacteriota</taxon>
        <taxon>Cyanophyceae</taxon>
        <taxon>Nostocales</taxon>
        <taxon>Scytonemataceae</taxon>
        <taxon>Scytonema</taxon>
    </lineage>
</organism>
<dbReference type="EMBL" id="ANNX02000020">
    <property type="protein sequence ID" value="KYC42029.1"/>
    <property type="molecule type" value="Genomic_DNA"/>
</dbReference>